<sequence length="240" mass="28139">MAFVSRLLCRSKQLYAGQAILRREKIRFYAKIVPPPELLRGDEKMLETRLSGDWLMVHLAFRHLEKMPRSLRHEPQTLGGSSQRLWWEMFCHDKWKHEIALGILWKEKITIDPDDPAAVAQYAKVMKTIIEKTDWFSPPQRVINIMQEKTKEIPDVRTCLLVGQDMRIRNAIPDDYGVEVMMFDALEKVEKEIKKPLLRDHEKGMALLDAELDKICEIQVTKLTQEFAENIAEVIKERFP</sequence>
<accession>A0AAV9DK23</accession>
<dbReference type="AlphaFoldDB" id="A0AAV9DK23"/>
<comment type="caution">
    <text evidence="1">The sequence shown here is derived from an EMBL/GenBank/DDBJ whole genome shotgun (WGS) entry which is preliminary data.</text>
</comment>
<dbReference type="EMBL" id="JAUJYO010000012">
    <property type="protein sequence ID" value="KAK1301527.1"/>
    <property type="molecule type" value="Genomic_DNA"/>
</dbReference>
<reference evidence="1" key="1">
    <citation type="journal article" date="2023" name="Nat. Commun.">
        <title>Diploid and tetraploid genomes of Acorus and the evolution of monocots.</title>
        <authorList>
            <person name="Ma L."/>
            <person name="Liu K.W."/>
            <person name="Li Z."/>
            <person name="Hsiao Y.Y."/>
            <person name="Qi Y."/>
            <person name="Fu T."/>
            <person name="Tang G.D."/>
            <person name="Zhang D."/>
            <person name="Sun W.H."/>
            <person name="Liu D.K."/>
            <person name="Li Y."/>
            <person name="Chen G.Z."/>
            <person name="Liu X.D."/>
            <person name="Liao X.Y."/>
            <person name="Jiang Y.T."/>
            <person name="Yu X."/>
            <person name="Hao Y."/>
            <person name="Huang J."/>
            <person name="Zhao X.W."/>
            <person name="Ke S."/>
            <person name="Chen Y.Y."/>
            <person name="Wu W.L."/>
            <person name="Hsu J.L."/>
            <person name="Lin Y.F."/>
            <person name="Huang M.D."/>
            <person name="Li C.Y."/>
            <person name="Huang L."/>
            <person name="Wang Z.W."/>
            <person name="Zhao X."/>
            <person name="Zhong W.Y."/>
            <person name="Peng D.H."/>
            <person name="Ahmad S."/>
            <person name="Lan S."/>
            <person name="Zhang J.S."/>
            <person name="Tsai W.C."/>
            <person name="Van de Peer Y."/>
            <person name="Liu Z.J."/>
        </authorList>
    </citation>
    <scope>NUCLEOTIDE SEQUENCE</scope>
    <source>
        <strain evidence="1">CP</strain>
    </source>
</reference>
<proteinExistence type="predicted"/>
<evidence type="ECO:0000313" key="2">
    <source>
        <dbReference type="Proteomes" id="UP001180020"/>
    </source>
</evidence>
<name>A0AAV9DK23_ACOCL</name>
<dbReference type="PANTHER" id="PTHR36013">
    <property type="entry name" value="ATP SYNTHASE 24 KDA SUBUNIT, MITOCHONDRIAL-RELATED"/>
    <property type="match status" value="1"/>
</dbReference>
<evidence type="ECO:0000313" key="1">
    <source>
        <dbReference type="EMBL" id="KAK1301527.1"/>
    </source>
</evidence>
<dbReference type="GO" id="GO:0009555">
    <property type="term" value="P:pollen development"/>
    <property type="evidence" value="ECO:0007669"/>
    <property type="project" value="InterPro"/>
</dbReference>
<dbReference type="Proteomes" id="UP001180020">
    <property type="component" value="Unassembled WGS sequence"/>
</dbReference>
<dbReference type="InterPro" id="IPR031432">
    <property type="entry name" value="MGP1"/>
</dbReference>
<keyword evidence="2" id="KW-1185">Reference proteome</keyword>
<dbReference type="PANTHER" id="PTHR36013:SF2">
    <property type="entry name" value="ATP SYNTHASE 24 KDA SUBUNIT, MITOCHONDRIAL-RELATED"/>
    <property type="match status" value="1"/>
</dbReference>
<reference evidence="1" key="2">
    <citation type="submission" date="2023-06" db="EMBL/GenBank/DDBJ databases">
        <authorList>
            <person name="Ma L."/>
            <person name="Liu K.-W."/>
            <person name="Li Z."/>
            <person name="Hsiao Y.-Y."/>
            <person name="Qi Y."/>
            <person name="Fu T."/>
            <person name="Tang G."/>
            <person name="Zhang D."/>
            <person name="Sun W.-H."/>
            <person name="Liu D.-K."/>
            <person name="Li Y."/>
            <person name="Chen G.-Z."/>
            <person name="Liu X.-D."/>
            <person name="Liao X.-Y."/>
            <person name="Jiang Y.-T."/>
            <person name="Yu X."/>
            <person name="Hao Y."/>
            <person name="Huang J."/>
            <person name="Zhao X.-W."/>
            <person name="Ke S."/>
            <person name="Chen Y.-Y."/>
            <person name="Wu W.-L."/>
            <person name="Hsu J.-L."/>
            <person name="Lin Y.-F."/>
            <person name="Huang M.-D."/>
            <person name="Li C.-Y."/>
            <person name="Huang L."/>
            <person name="Wang Z.-W."/>
            <person name="Zhao X."/>
            <person name="Zhong W.-Y."/>
            <person name="Peng D.-H."/>
            <person name="Ahmad S."/>
            <person name="Lan S."/>
            <person name="Zhang J.-S."/>
            <person name="Tsai W.-C."/>
            <person name="Van De Peer Y."/>
            <person name="Liu Z.-J."/>
        </authorList>
    </citation>
    <scope>NUCLEOTIDE SEQUENCE</scope>
    <source>
        <strain evidence="1">CP</strain>
        <tissue evidence="1">Leaves</tissue>
    </source>
</reference>
<protein>
    <submittedName>
        <fullName evidence="1">Uncharacterized protein</fullName>
    </submittedName>
</protein>
<gene>
    <name evidence="1" type="ORF">QJS10_CPB12g00291</name>
</gene>
<dbReference type="Pfam" id="PF15704">
    <property type="entry name" value="Mt_ATP_synt"/>
    <property type="match status" value="1"/>
</dbReference>
<organism evidence="1 2">
    <name type="scientific">Acorus calamus</name>
    <name type="common">Sweet flag</name>
    <dbReference type="NCBI Taxonomy" id="4465"/>
    <lineage>
        <taxon>Eukaryota</taxon>
        <taxon>Viridiplantae</taxon>
        <taxon>Streptophyta</taxon>
        <taxon>Embryophyta</taxon>
        <taxon>Tracheophyta</taxon>
        <taxon>Spermatophyta</taxon>
        <taxon>Magnoliopsida</taxon>
        <taxon>Liliopsida</taxon>
        <taxon>Acoraceae</taxon>
        <taxon>Acorus</taxon>
    </lineage>
</organism>